<accession>A0A6L9S4X3</accession>
<dbReference type="Proteomes" id="UP000475214">
    <property type="component" value="Unassembled WGS sequence"/>
</dbReference>
<dbReference type="AlphaFoldDB" id="A0A6L9S4X3"/>
<sequence>MTPASWFRAVFRQWPFLAALGIVVGGLAVVANDHFKRGTVIIAGGICIAAFLRLVLPNSRAGLLLVRSRFLDVLTLAFLGGGTLIAALIVPPPS</sequence>
<evidence type="ECO:0000313" key="3">
    <source>
        <dbReference type="Proteomes" id="UP000475214"/>
    </source>
</evidence>
<feature type="transmembrane region" description="Helical" evidence="1">
    <location>
        <begin position="38"/>
        <end position="56"/>
    </location>
</feature>
<gene>
    <name evidence="2" type="ORF">G1H10_05145</name>
</gene>
<dbReference type="EMBL" id="JAAGOA010000003">
    <property type="protein sequence ID" value="NED99547.1"/>
    <property type="molecule type" value="Genomic_DNA"/>
</dbReference>
<feature type="transmembrane region" description="Helical" evidence="1">
    <location>
        <begin position="14"/>
        <end position="32"/>
    </location>
</feature>
<evidence type="ECO:0000256" key="1">
    <source>
        <dbReference type="SAM" id="Phobius"/>
    </source>
</evidence>
<proteinExistence type="predicted"/>
<keyword evidence="1" id="KW-0472">Membrane</keyword>
<keyword evidence="1" id="KW-1133">Transmembrane helix</keyword>
<comment type="caution">
    <text evidence="2">The sequence shown here is derived from an EMBL/GenBank/DDBJ whole genome shotgun (WGS) entry which is preliminary data.</text>
</comment>
<keyword evidence="3" id="KW-1185">Reference proteome</keyword>
<organism evidence="2 3">
    <name type="scientific">Phytoactinopolyspora halotolerans</name>
    <dbReference type="NCBI Taxonomy" id="1981512"/>
    <lineage>
        <taxon>Bacteria</taxon>
        <taxon>Bacillati</taxon>
        <taxon>Actinomycetota</taxon>
        <taxon>Actinomycetes</taxon>
        <taxon>Jiangellales</taxon>
        <taxon>Jiangellaceae</taxon>
        <taxon>Phytoactinopolyspora</taxon>
    </lineage>
</organism>
<dbReference type="InterPro" id="IPR021385">
    <property type="entry name" value="DUF3017"/>
</dbReference>
<reference evidence="2 3" key="1">
    <citation type="submission" date="2020-02" db="EMBL/GenBank/DDBJ databases">
        <authorList>
            <person name="Li X.-J."/>
            <person name="Han X.-M."/>
        </authorList>
    </citation>
    <scope>NUCLEOTIDE SEQUENCE [LARGE SCALE GENOMIC DNA]</scope>
    <source>
        <strain evidence="2 3">CCTCC AB 2017055</strain>
    </source>
</reference>
<feature type="transmembrane region" description="Helical" evidence="1">
    <location>
        <begin position="68"/>
        <end position="90"/>
    </location>
</feature>
<keyword evidence="1" id="KW-0812">Transmembrane</keyword>
<dbReference type="Pfam" id="PF11222">
    <property type="entry name" value="DUF3017"/>
    <property type="match status" value="1"/>
</dbReference>
<protein>
    <submittedName>
        <fullName evidence="2">DUF3017 domain-containing protein</fullName>
    </submittedName>
</protein>
<name>A0A6L9S4X3_9ACTN</name>
<evidence type="ECO:0000313" key="2">
    <source>
        <dbReference type="EMBL" id="NED99547.1"/>
    </source>
</evidence>